<organism evidence="3">
    <name type="scientific">uncultured marine group II/III euryarchaeote KM3_103_A07</name>
    <dbReference type="NCBI Taxonomy" id="1457846"/>
    <lineage>
        <taxon>Archaea</taxon>
        <taxon>Methanobacteriati</taxon>
        <taxon>Methanobacteriota</taxon>
        <taxon>environmental samples</taxon>
    </lineage>
</organism>
<evidence type="ECO:0000313" key="3">
    <source>
        <dbReference type="EMBL" id="AIE99028.1"/>
    </source>
</evidence>
<feature type="compositionally biased region" description="Basic and acidic residues" evidence="2">
    <location>
        <begin position="7"/>
        <end position="30"/>
    </location>
</feature>
<protein>
    <submittedName>
        <fullName evidence="3">Uncharacterized protein</fullName>
    </submittedName>
</protein>
<evidence type="ECO:0000256" key="1">
    <source>
        <dbReference type="SAM" id="Coils"/>
    </source>
</evidence>
<feature type="compositionally biased region" description="Polar residues" evidence="2">
    <location>
        <begin position="298"/>
        <end position="308"/>
    </location>
</feature>
<feature type="compositionally biased region" description="Basic and acidic residues" evidence="2">
    <location>
        <begin position="283"/>
        <end position="293"/>
    </location>
</feature>
<dbReference type="EMBL" id="KF900552">
    <property type="protein sequence ID" value="AIE99028.1"/>
    <property type="molecule type" value="Genomic_DNA"/>
</dbReference>
<keyword evidence="1" id="KW-0175">Coiled coil</keyword>
<sequence>MSSRGISRAELERRRQEQIRKEQERKRQDQVRVNTQEMCAEIEAIIFDIASTNSAGHIRMEMEEVTKSREEAISLLKSDVDAAEQKASQSKSLVNALNELAESRKQEKQMELDRVKLELEATLMQIRKFQDTSSDSLACSEAELLASKLLDANDRIARGIRTGIESEITVVKTEMEQIKVASSERSVAEECRKHIVKSLRGSMQELGFIVGNPKIIHEAGQVVLEGQMANGRLAQFRVSVDGEMEFDLEGYVGRECSNHLDAVLEEMRDRYGVNCTPPQHNWKNPDRISKGSKDFPTGGSSKQMGGGA</sequence>
<evidence type="ECO:0000256" key="2">
    <source>
        <dbReference type="SAM" id="MobiDB-lite"/>
    </source>
</evidence>
<name>A0A075G619_9EURY</name>
<reference evidence="3" key="1">
    <citation type="journal article" date="2014" name="Genome Biol. Evol.">
        <title>Pangenome evidence for extensive interdomain horizontal transfer affecting lineage core and shell genes in uncultured planktonic thaumarchaeota and euryarchaeota.</title>
        <authorList>
            <person name="Deschamps P."/>
            <person name="Zivanovic Y."/>
            <person name="Moreira D."/>
            <person name="Rodriguez-Valera F."/>
            <person name="Lopez-Garcia P."/>
        </authorList>
    </citation>
    <scope>NUCLEOTIDE SEQUENCE</scope>
</reference>
<feature type="region of interest" description="Disordered" evidence="2">
    <location>
        <begin position="1"/>
        <end position="31"/>
    </location>
</feature>
<proteinExistence type="predicted"/>
<accession>A0A075G619</accession>
<feature type="region of interest" description="Disordered" evidence="2">
    <location>
        <begin position="277"/>
        <end position="308"/>
    </location>
</feature>
<dbReference type="AlphaFoldDB" id="A0A075G619"/>
<feature type="coiled-coil region" evidence="1">
    <location>
        <begin position="80"/>
        <end position="125"/>
    </location>
</feature>